<accession>A0A368SA42</accession>
<reference evidence="2" key="2">
    <citation type="submission" date="2015-07" db="EMBL/GenBank/DDBJ databases">
        <authorList>
            <person name="Noorani M."/>
        </authorList>
    </citation>
    <scope>NUCLEOTIDE SEQUENCE</scope>
    <source>
        <strain evidence="2">Yugu1</strain>
    </source>
</reference>
<feature type="region of interest" description="Disordered" evidence="1">
    <location>
        <begin position="13"/>
        <end position="53"/>
    </location>
</feature>
<sequence>MLCAAARRWGRGFALPPAEDTPRRTVNGPQAARPSMAPHVDEPPSREAPMFPRSSHVSSICSCRTWYSEAACSSRWLRPPLADPVL</sequence>
<dbReference type="AlphaFoldDB" id="A0A368SA42"/>
<protein>
    <submittedName>
        <fullName evidence="2">Uncharacterized protein</fullName>
    </submittedName>
</protein>
<proteinExistence type="predicted"/>
<evidence type="ECO:0000256" key="1">
    <source>
        <dbReference type="SAM" id="MobiDB-lite"/>
    </source>
</evidence>
<organism evidence="2">
    <name type="scientific">Setaria italica</name>
    <name type="common">Foxtail millet</name>
    <name type="synonym">Panicum italicum</name>
    <dbReference type="NCBI Taxonomy" id="4555"/>
    <lineage>
        <taxon>Eukaryota</taxon>
        <taxon>Viridiplantae</taxon>
        <taxon>Streptophyta</taxon>
        <taxon>Embryophyta</taxon>
        <taxon>Tracheophyta</taxon>
        <taxon>Spermatophyta</taxon>
        <taxon>Magnoliopsida</taxon>
        <taxon>Liliopsida</taxon>
        <taxon>Poales</taxon>
        <taxon>Poaceae</taxon>
        <taxon>PACMAD clade</taxon>
        <taxon>Panicoideae</taxon>
        <taxon>Panicodae</taxon>
        <taxon>Paniceae</taxon>
        <taxon>Cenchrinae</taxon>
        <taxon>Setaria</taxon>
    </lineage>
</organism>
<reference evidence="2" key="1">
    <citation type="journal article" date="2012" name="Nat. Biotechnol.">
        <title>Reference genome sequence of the model plant Setaria.</title>
        <authorList>
            <person name="Bennetzen J.L."/>
            <person name="Schmutz J."/>
            <person name="Wang H."/>
            <person name="Percifield R."/>
            <person name="Hawkins J."/>
            <person name="Pontaroli A.C."/>
            <person name="Estep M."/>
            <person name="Feng L."/>
            <person name="Vaughn J.N."/>
            <person name="Grimwood J."/>
            <person name="Jenkins J."/>
            <person name="Barry K."/>
            <person name="Lindquist E."/>
            <person name="Hellsten U."/>
            <person name="Deshpande S."/>
            <person name="Wang X."/>
            <person name="Wu X."/>
            <person name="Mitros T."/>
            <person name="Triplett J."/>
            <person name="Yang X."/>
            <person name="Ye C.Y."/>
            <person name="Mauro-Herrera M."/>
            <person name="Wang L."/>
            <person name="Li P."/>
            <person name="Sharma M."/>
            <person name="Sharma R."/>
            <person name="Ronald P.C."/>
            <person name="Panaud O."/>
            <person name="Kellogg E.A."/>
            <person name="Brutnell T.P."/>
            <person name="Doust A.N."/>
            <person name="Tuskan G.A."/>
            <person name="Rokhsar D."/>
            <person name="Devos K.M."/>
        </authorList>
    </citation>
    <scope>NUCLEOTIDE SEQUENCE [LARGE SCALE GENOMIC DNA]</scope>
    <source>
        <strain evidence="2">Yugu1</strain>
    </source>
</reference>
<evidence type="ECO:0000313" key="2">
    <source>
        <dbReference type="EMBL" id="RCV39299.1"/>
    </source>
</evidence>
<name>A0A368SA42_SETIT</name>
<dbReference type="EMBL" id="CM003535">
    <property type="protein sequence ID" value="RCV39299.1"/>
    <property type="molecule type" value="Genomic_DNA"/>
</dbReference>
<gene>
    <name evidence="2" type="ORF">SETIT_8G212200v2</name>
</gene>